<evidence type="ECO:0000256" key="4">
    <source>
        <dbReference type="ARBA" id="ARBA00022640"/>
    </source>
</evidence>
<keyword evidence="6 14" id="KW-0812">Transmembrane</keyword>
<dbReference type="GO" id="GO:0031969">
    <property type="term" value="C:chloroplast membrane"/>
    <property type="evidence" value="ECO:0007669"/>
    <property type="project" value="UniProtKB-SubCell"/>
</dbReference>
<keyword evidence="7" id="KW-0418">Kinase</keyword>
<evidence type="ECO:0000256" key="1">
    <source>
        <dbReference type="ARBA" id="ARBA00004508"/>
    </source>
</evidence>
<comment type="pathway">
    <text evidence="11">Cofactor biosynthesis; tocopherol biosynthesis.</text>
</comment>
<evidence type="ECO:0000256" key="7">
    <source>
        <dbReference type="ARBA" id="ARBA00022777"/>
    </source>
</evidence>
<name>A0A8J5HRW1_ZINOF</name>
<protein>
    <recommendedName>
        <fullName evidence="12">phytol kinase</fullName>
        <ecNumber evidence="12">2.7.1.182</ecNumber>
    </recommendedName>
</protein>
<feature type="transmembrane region" description="Helical" evidence="14">
    <location>
        <begin position="144"/>
        <end position="164"/>
    </location>
</feature>
<dbReference type="InterPro" id="IPR039606">
    <property type="entry name" value="Phytol/farnesol_kinase"/>
</dbReference>
<dbReference type="GO" id="GO:0010189">
    <property type="term" value="P:vitamin E biosynthetic process"/>
    <property type="evidence" value="ECO:0007669"/>
    <property type="project" value="TreeGrafter"/>
</dbReference>
<keyword evidence="16" id="KW-1185">Reference proteome</keyword>
<evidence type="ECO:0000256" key="9">
    <source>
        <dbReference type="ARBA" id="ARBA00022989"/>
    </source>
</evidence>
<evidence type="ECO:0000256" key="8">
    <source>
        <dbReference type="ARBA" id="ARBA00022946"/>
    </source>
</evidence>
<comment type="caution">
    <text evidence="15">The sequence shown here is derived from an EMBL/GenBank/DDBJ whole genome shotgun (WGS) entry which is preliminary data.</text>
</comment>
<evidence type="ECO:0000256" key="12">
    <source>
        <dbReference type="ARBA" id="ARBA00039024"/>
    </source>
</evidence>
<accession>A0A8J5HRW1</accession>
<keyword evidence="8" id="KW-0809">Transit peptide</keyword>
<dbReference type="PANTHER" id="PTHR32523:SF8">
    <property type="entry name" value="DOLICHOL KINASE"/>
    <property type="match status" value="1"/>
</dbReference>
<keyword evidence="9 14" id="KW-1133">Transmembrane helix</keyword>
<evidence type="ECO:0000313" key="16">
    <source>
        <dbReference type="Proteomes" id="UP000734854"/>
    </source>
</evidence>
<comment type="catalytic activity">
    <reaction evidence="13">
        <text>phytol + CTP = phytyl phosphate + CDP + H(+)</text>
        <dbReference type="Rhea" id="RHEA:38055"/>
        <dbReference type="ChEBI" id="CHEBI:15378"/>
        <dbReference type="ChEBI" id="CHEBI:17327"/>
        <dbReference type="ChEBI" id="CHEBI:37563"/>
        <dbReference type="ChEBI" id="CHEBI:58069"/>
        <dbReference type="ChEBI" id="CHEBI:75483"/>
        <dbReference type="EC" id="2.7.1.182"/>
    </reaction>
</comment>
<comment type="subcellular location">
    <subcellularLocation>
        <location evidence="1">Plastid</location>
        <location evidence="1">Chloroplast membrane</location>
        <topology evidence="1">Multi-pass membrane protein</topology>
    </subcellularLocation>
</comment>
<reference evidence="15 16" key="1">
    <citation type="submission" date="2020-08" db="EMBL/GenBank/DDBJ databases">
        <title>Plant Genome Project.</title>
        <authorList>
            <person name="Zhang R.-G."/>
        </authorList>
    </citation>
    <scope>NUCLEOTIDE SEQUENCE [LARGE SCALE GENOMIC DNA]</scope>
    <source>
        <tissue evidence="15">Rhizome</tissue>
    </source>
</reference>
<evidence type="ECO:0000256" key="10">
    <source>
        <dbReference type="ARBA" id="ARBA00023136"/>
    </source>
</evidence>
<evidence type="ECO:0000256" key="13">
    <source>
        <dbReference type="ARBA" id="ARBA00048889"/>
    </source>
</evidence>
<keyword evidence="4" id="KW-0934">Plastid</keyword>
<evidence type="ECO:0000256" key="2">
    <source>
        <dbReference type="ARBA" id="ARBA00010794"/>
    </source>
</evidence>
<dbReference type="GO" id="GO:0010276">
    <property type="term" value="F:phytol kinase activity"/>
    <property type="evidence" value="ECO:0007669"/>
    <property type="project" value="UniProtKB-EC"/>
</dbReference>
<dbReference type="AlphaFoldDB" id="A0A8J5HRW1"/>
<gene>
    <name evidence="15" type="ORF">ZIOFF_015897</name>
</gene>
<evidence type="ECO:0000256" key="5">
    <source>
        <dbReference type="ARBA" id="ARBA00022679"/>
    </source>
</evidence>
<organism evidence="15 16">
    <name type="scientific">Zingiber officinale</name>
    <name type="common">Ginger</name>
    <name type="synonym">Amomum zingiber</name>
    <dbReference type="NCBI Taxonomy" id="94328"/>
    <lineage>
        <taxon>Eukaryota</taxon>
        <taxon>Viridiplantae</taxon>
        <taxon>Streptophyta</taxon>
        <taxon>Embryophyta</taxon>
        <taxon>Tracheophyta</taxon>
        <taxon>Spermatophyta</taxon>
        <taxon>Magnoliopsida</taxon>
        <taxon>Liliopsida</taxon>
        <taxon>Zingiberales</taxon>
        <taxon>Zingiberaceae</taxon>
        <taxon>Zingiber</taxon>
    </lineage>
</organism>
<evidence type="ECO:0000256" key="3">
    <source>
        <dbReference type="ARBA" id="ARBA00022528"/>
    </source>
</evidence>
<comment type="similarity">
    <text evidence="2">Belongs to the polyprenol kinase family.</text>
</comment>
<dbReference type="EC" id="2.7.1.182" evidence="12"/>
<evidence type="ECO:0000256" key="6">
    <source>
        <dbReference type="ARBA" id="ARBA00022692"/>
    </source>
</evidence>
<feature type="transmembrane region" description="Helical" evidence="14">
    <location>
        <begin position="185"/>
        <end position="204"/>
    </location>
</feature>
<keyword evidence="3" id="KW-0150">Chloroplast</keyword>
<feature type="transmembrane region" description="Helical" evidence="14">
    <location>
        <begin position="309"/>
        <end position="329"/>
    </location>
</feature>
<dbReference type="Proteomes" id="UP000734854">
    <property type="component" value="Unassembled WGS sequence"/>
</dbReference>
<proteinExistence type="inferred from homology"/>
<sequence>MGGAAFRSAATAVFSSSSSSSSSSSMAGRMRRVWTLSPAGLPLALSNSAWPSPFPRSFTLVASPPPLSSPTHLRLRGRAVARALLQDAAATIFSFSGAYSLVRSIDALTERNLIQKSLSRKIVHVLSGLLYMSTWPFFSTSAAARYFAAVVPFLNCIRLLSYGLRIFTDESLVKSISREGKPEELLRGPLYFVIILLLCVLVFWRDSPVGIVSLAMMSGGDGNSPVLLSSSSTLQFPIRLVSKQAYASLLSAGFADIVGRRYGTTKLPYNQEKSWAGSISMFAFGFLISVGMLYYFSAFGYFHFDQPEMVARVALISLAATVVESLPISHVVDDNISVPLTSMLSALLLFGP</sequence>
<evidence type="ECO:0000313" key="15">
    <source>
        <dbReference type="EMBL" id="KAG6525924.1"/>
    </source>
</evidence>
<evidence type="ECO:0000256" key="14">
    <source>
        <dbReference type="SAM" id="Phobius"/>
    </source>
</evidence>
<feature type="transmembrane region" description="Helical" evidence="14">
    <location>
        <begin position="275"/>
        <end position="297"/>
    </location>
</feature>
<keyword evidence="10 14" id="KW-0472">Membrane</keyword>
<keyword evidence="5" id="KW-0808">Transferase</keyword>
<evidence type="ECO:0000256" key="11">
    <source>
        <dbReference type="ARBA" id="ARBA00024015"/>
    </source>
</evidence>
<dbReference type="PANTHER" id="PTHR32523">
    <property type="entry name" value="PHYTOL KINASE 1, CHLOROPLASTIC"/>
    <property type="match status" value="1"/>
</dbReference>
<dbReference type="EMBL" id="JACMSC010000004">
    <property type="protein sequence ID" value="KAG6525924.1"/>
    <property type="molecule type" value="Genomic_DNA"/>
</dbReference>